<feature type="transmembrane region" description="Helical" evidence="2">
    <location>
        <begin position="926"/>
        <end position="947"/>
    </location>
</feature>
<feature type="transmembrane region" description="Helical" evidence="2">
    <location>
        <begin position="785"/>
        <end position="804"/>
    </location>
</feature>
<feature type="transmembrane region" description="Helical" evidence="2">
    <location>
        <begin position="422"/>
        <end position="443"/>
    </location>
</feature>
<gene>
    <name evidence="3" type="ORF">B0T18DRAFT_420589</name>
</gene>
<keyword evidence="2" id="KW-0472">Membrane</keyword>
<evidence type="ECO:0000256" key="2">
    <source>
        <dbReference type="SAM" id="Phobius"/>
    </source>
</evidence>
<feature type="transmembrane region" description="Helical" evidence="2">
    <location>
        <begin position="751"/>
        <end position="773"/>
    </location>
</feature>
<proteinExistence type="predicted"/>
<organism evidence="3 4">
    <name type="scientific">Schizothecium vesticola</name>
    <dbReference type="NCBI Taxonomy" id="314040"/>
    <lineage>
        <taxon>Eukaryota</taxon>
        <taxon>Fungi</taxon>
        <taxon>Dikarya</taxon>
        <taxon>Ascomycota</taxon>
        <taxon>Pezizomycotina</taxon>
        <taxon>Sordariomycetes</taxon>
        <taxon>Sordariomycetidae</taxon>
        <taxon>Sordariales</taxon>
        <taxon>Schizotheciaceae</taxon>
        <taxon>Schizothecium</taxon>
    </lineage>
</organism>
<feature type="region of interest" description="Disordered" evidence="1">
    <location>
        <begin position="2342"/>
        <end position="2362"/>
    </location>
</feature>
<feature type="transmembrane region" description="Helical" evidence="2">
    <location>
        <begin position="564"/>
        <end position="581"/>
    </location>
</feature>
<dbReference type="Proteomes" id="UP001172155">
    <property type="component" value="Unassembled WGS sequence"/>
</dbReference>
<protein>
    <submittedName>
        <fullName evidence="3">Glycosyl group 1 family protein</fullName>
    </submittedName>
</protein>
<sequence>MSSMGNEFTGLGCFQLGHEPTVADFEDLRRGQRKLREINMLARIEGEELDAAYRQIQTLRDSNCPLGSAASAAVGELLDLLSSAVEETPRIRIFSGLHSSFQTTTGAQYWGVYEAEAEADAVVLYLSNKALDRAGAILHTFMSLKRCTRLDCLLAEQLMMESSDADADNAWNLAPRLVCDIQGLTPSEAILLLERLQISKHASSLLPKVRDCLEYELLEIPSLTQQGELASTAFLGGAIGVEELIDARLAWLASKGCSVPDRRSAVELFKEIQTRLHNILMACEGDVYAQISSAMQQLLQRGQVDASVDMLALCVFSAFRQLALDEVYLEVLDRNVFPNHSTDQPGCFAEHFALGSRCDSFFGTNGRHVGRILSARYRAYYKLHQPPTRAQGFTDLPTTYAAMQGDFDPDEGREKLPFYHHITFFGIFALPALFDVMLLTTIGRGLFLTTYMTSEEKTMATTALMIALLLSGAFGAWICSGGSYYFFASGFPAMNLFVLTRFAAGVALTLVLALVGFVIILPISGITAALVFAFYIIMLTTYMMVLSALSIYQSPGSRFLSGRTSILFCVPILFISPILSIWTGHDIVVYVSVLTAFLVAIMLAARNTIGAWGSWHLHIPSVADSEIVAWYKASPGAAAQMLEGMGEQHLMDLARGDFHRAVVGEAGRWFWRKASTDPLVLRMAAGYESTLFLFRWYTSHKRSRMPLAYSTTWNLMLKAAIENMAKMQKGLKMHSAFLHWRSTGLDIWSGLLYFLVALTDKWVALFTGANMVGLSAASSETFRLGVGWGLCYYLAGALLLDIVSQPLWTKATEKSAAPIRSLDSLHDVEARELSRLRRLYWANLLKFLLLQMWAVAIFSTLMWVFQDSPDNTIMFLSYVGAYAGLLFYQYNKIFCGFEGEKPLAVAVLVGFPLGVALYKVMPTFSYGGVISLAAATWTAGLLSLFWAKGLQWGTLFRRSKPASTAEIQPVAYSVATIEPHPELSLSTTEKLFAAASRIPAEKRFALTPDAHPGSQITQILAASHRSSLGTSWTALRAAFPACDELLHLARETWQARKTTVELVSAADFPPTEAKIGSIARKSGDSLHILVVLAVAGGVEDGQLDVPRSWRIVAESIVQCTAEHRLAMSHDEAMLAAMVVPREPDYVETDVEVAIPESIKYRLEAYRTERTRFLAAYDQTLLRWLLLGRDSELEWDGLPRPIRSFLLGRLCGKAAPWLTTEEEGWIRDKLRGGGARDVHTWMARCELGAALTKSILSFVNDLDGEDRFDSSDLDLSSKLDTCPLLTEWATDSKATRGHSSWLGKMSASIKYNFKIGVKFLIISLTADPEYQRELEFVIRNKPAFLQWPARVFLNGIWIYAKAVQDFFIPIVLLRCRGTAASIQKLTRGTRTVIKKSQVLTESFGGPSTLFWTTQSDGTLKFSHHSGKHDVEPREADRWKSLKAVAVYSTDLILRRKELYVKDKLKNEYEYEYRDGESRLPIQRRCVGGDNQGEIVQYDARGYQTSGSAMRGADRVDWKLYYRKNAKHEDELLWGEYTFPHMTVKVLWSMPPRGGPETRLEGWIPFSTVTEATFIEGDQTWHASWDYEHKFHPDVAVTLNGQPVDTPKMISEDWFLVLRKPESCSFLNENPLLPFRSIHTTALSRLLRWNVKRYPIPTYVARTNLWNAWRNDQDVDAVSARYLDEKLVHCDSVMRPYWRYRNIGCLSAAKAYLDAHADAIMARIDVDPATSSWVHIAYKMADFYSFGQAGEARINTRKLTSQLMDSDNELHVLAMDTSTWPIDPGGVSNCRRDMVNNLETIRWHCVAESANDFGVPRYQIERNVHSLTILPLWGLDFLNPAHGILETTLDSAVVERSMNTHGSDIVRDFLPILESLVRCARAIQINHGHVEEATRALADLNTYFETYRHWKDVWKHPVVFARWCELWLAEEHEGGNSLGISEWWDYELPSIKDLENALDLWCRYLFIFSLPVPEQIPDVFQASHHFCGAMYGIVCKIKRGCSLHVWDHCISFREFTTFMSSAVSYDASFTNSTLISLTHLSCVLLEHHADIVLPCCDYFNPGWEVELGTADGVLEHRKRFARKIDPVVNGISNMESFRPIDEIKSKSPTVIMLSHVQYPKDLKNAILASDVIVNKWGFKDYRLLMYGEKERHATIATELIELIASKNLQEHCFLMGLANPAVALQDGWLFLNSSISEGLPLAMGEAALMGLPVVCTDVGASYCVVTDRATGLRFSEVVPPNDSESLARAQISVMALVGPWAQYAEDAPGTQVPELAYPVPTAEQVKQISKRMYEKTEQRRALGMRGRENVLKNFSEGRYLREHEQMLWIGKDKSPANRAARAAAQVGVQTQRRDGLYKREKRNSRLTPQSWISLASEKDKKRWWSDSSSSSLSGGSGVQGQTTV</sequence>
<keyword evidence="4" id="KW-1185">Reference proteome</keyword>
<feature type="transmembrane region" description="Helical" evidence="2">
    <location>
        <begin position="529"/>
        <end position="552"/>
    </location>
</feature>
<evidence type="ECO:0000313" key="3">
    <source>
        <dbReference type="EMBL" id="KAK0737795.1"/>
    </source>
</evidence>
<feature type="transmembrane region" description="Helical" evidence="2">
    <location>
        <begin position="587"/>
        <end position="605"/>
    </location>
</feature>
<keyword evidence="2" id="KW-1133">Transmembrane helix</keyword>
<dbReference type="Pfam" id="PF13692">
    <property type="entry name" value="Glyco_trans_1_4"/>
    <property type="match status" value="1"/>
</dbReference>
<keyword evidence="2" id="KW-0812">Transmembrane</keyword>
<evidence type="ECO:0000313" key="4">
    <source>
        <dbReference type="Proteomes" id="UP001172155"/>
    </source>
</evidence>
<feature type="transmembrane region" description="Helical" evidence="2">
    <location>
        <begin position="463"/>
        <end position="487"/>
    </location>
</feature>
<reference evidence="3" key="1">
    <citation type="submission" date="2023-06" db="EMBL/GenBank/DDBJ databases">
        <title>Genome-scale phylogeny and comparative genomics of the fungal order Sordariales.</title>
        <authorList>
            <consortium name="Lawrence Berkeley National Laboratory"/>
            <person name="Hensen N."/>
            <person name="Bonometti L."/>
            <person name="Westerberg I."/>
            <person name="Brannstrom I.O."/>
            <person name="Guillou S."/>
            <person name="Cros-Aarteil S."/>
            <person name="Calhoun S."/>
            <person name="Haridas S."/>
            <person name="Kuo A."/>
            <person name="Mondo S."/>
            <person name="Pangilinan J."/>
            <person name="Riley R."/>
            <person name="LaButti K."/>
            <person name="Andreopoulos B."/>
            <person name="Lipzen A."/>
            <person name="Chen C."/>
            <person name="Yanf M."/>
            <person name="Daum C."/>
            <person name="Ng V."/>
            <person name="Clum A."/>
            <person name="Steindorff A."/>
            <person name="Ohm R."/>
            <person name="Martin F."/>
            <person name="Silar P."/>
            <person name="Natvig D."/>
            <person name="Lalanne C."/>
            <person name="Gautier V."/>
            <person name="Ament-velasquez S.L."/>
            <person name="Kruys A."/>
            <person name="Hutchinson M.I."/>
            <person name="Powell A.J."/>
            <person name="Barry K."/>
            <person name="Miller A.N."/>
            <person name="Grigoriev I.V."/>
            <person name="Debuchy R."/>
            <person name="Gladieux P."/>
            <person name="Thoren M.H."/>
            <person name="Johannesson H."/>
        </authorList>
    </citation>
    <scope>NUCLEOTIDE SEQUENCE</scope>
    <source>
        <strain evidence="3">SMH3187-1</strain>
    </source>
</reference>
<dbReference type="PANTHER" id="PTHR12526:SF604">
    <property type="entry name" value="TRANSFERASE, PUTATIVE (AFU_ORTHOLOGUE AFUA_4G14070)-RELATED"/>
    <property type="match status" value="1"/>
</dbReference>
<dbReference type="PANTHER" id="PTHR12526">
    <property type="entry name" value="GLYCOSYLTRANSFERASE"/>
    <property type="match status" value="1"/>
</dbReference>
<comment type="caution">
    <text evidence="3">The sequence shown here is derived from an EMBL/GenBank/DDBJ whole genome shotgun (WGS) entry which is preliminary data.</text>
</comment>
<dbReference type="SUPFAM" id="SSF53756">
    <property type="entry name" value="UDP-Glycosyltransferase/glycogen phosphorylase"/>
    <property type="match status" value="1"/>
</dbReference>
<feature type="transmembrane region" description="Helical" evidence="2">
    <location>
        <begin position="871"/>
        <end position="890"/>
    </location>
</feature>
<evidence type="ECO:0000256" key="1">
    <source>
        <dbReference type="SAM" id="MobiDB-lite"/>
    </source>
</evidence>
<dbReference type="Gene3D" id="3.40.50.2000">
    <property type="entry name" value="Glycogen Phosphorylase B"/>
    <property type="match status" value="1"/>
</dbReference>
<feature type="transmembrane region" description="Helical" evidence="2">
    <location>
        <begin position="499"/>
        <end position="523"/>
    </location>
</feature>
<dbReference type="EMBL" id="JAUKUD010000007">
    <property type="protein sequence ID" value="KAK0737795.1"/>
    <property type="molecule type" value="Genomic_DNA"/>
</dbReference>
<feature type="region of interest" description="Disordered" evidence="1">
    <location>
        <begin position="2374"/>
        <end position="2402"/>
    </location>
</feature>
<feature type="transmembrane region" description="Helical" evidence="2">
    <location>
        <begin position="844"/>
        <end position="865"/>
    </location>
</feature>
<name>A0AA40EFD8_9PEZI</name>
<accession>A0AA40EFD8</accession>